<keyword evidence="3" id="KW-1185">Reference proteome</keyword>
<dbReference type="EMBL" id="CP019480">
    <property type="protein sequence ID" value="UQC89554.1"/>
    <property type="molecule type" value="Genomic_DNA"/>
</dbReference>
<protein>
    <submittedName>
        <fullName evidence="2">Uncharacterized protein</fullName>
    </submittedName>
</protein>
<evidence type="ECO:0000313" key="3">
    <source>
        <dbReference type="Proteomes" id="UP000830671"/>
    </source>
</evidence>
<evidence type="ECO:0000313" key="2">
    <source>
        <dbReference type="EMBL" id="UQC89554.1"/>
    </source>
</evidence>
<feature type="region of interest" description="Disordered" evidence="1">
    <location>
        <begin position="200"/>
        <end position="238"/>
    </location>
</feature>
<organism evidence="2 3">
    <name type="scientific">Colletotrichum lupini</name>
    <dbReference type="NCBI Taxonomy" id="145971"/>
    <lineage>
        <taxon>Eukaryota</taxon>
        <taxon>Fungi</taxon>
        <taxon>Dikarya</taxon>
        <taxon>Ascomycota</taxon>
        <taxon>Pezizomycotina</taxon>
        <taxon>Sordariomycetes</taxon>
        <taxon>Hypocreomycetidae</taxon>
        <taxon>Glomerellales</taxon>
        <taxon>Glomerellaceae</taxon>
        <taxon>Colletotrichum</taxon>
        <taxon>Colletotrichum acutatum species complex</taxon>
    </lineage>
</organism>
<name>A0A9Q8T5E0_9PEZI</name>
<accession>A0A9Q8T5E0</accession>
<feature type="region of interest" description="Disordered" evidence="1">
    <location>
        <begin position="102"/>
        <end position="128"/>
    </location>
</feature>
<evidence type="ECO:0000256" key="1">
    <source>
        <dbReference type="SAM" id="MobiDB-lite"/>
    </source>
</evidence>
<reference evidence="2" key="1">
    <citation type="journal article" date="2021" name="Mol. Plant Microbe Interact.">
        <title>Complete Genome Sequence of the Plant-Pathogenic Fungus Colletotrichum lupini.</title>
        <authorList>
            <person name="Baroncelli R."/>
            <person name="Pensec F."/>
            <person name="Da Lio D."/>
            <person name="Boufleur T."/>
            <person name="Vicente I."/>
            <person name="Sarrocco S."/>
            <person name="Picot A."/>
            <person name="Baraldi E."/>
            <person name="Sukno S."/>
            <person name="Thon M."/>
            <person name="Le Floch G."/>
        </authorList>
    </citation>
    <scope>NUCLEOTIDE SEQUENCE</scope>
    <source>
        <strain evidence="2">IMI 504893</strain>
    </source>
</reference>
<dbReference type="Proteomes" id="UP000830671">
    <property type="component" value="Chromosome 8"/>
</dbReference>
<feature type="compositionally biased region" description="Basic residues" evidence="1">
    <location>
        <begin position="200"/>
        <end position="210"/>
    </location>
</feature>
<feature type="compositionally biased region" description="Polar residues" evidence="1">
    <location>
        <begin position="211"/>
        <end position="222"/>
    </location>
</feature>
<proteinExistence type="predicted"/>
<feature type="compositionally biased region" description="Basic and acidic residues" evidence="1">
    <location>
        <begin position="102"/>
        <end position="119"/>
    </location>
</feature>
<gene>
    <name evidence="2" type="ORF">CLUP02_15085</name>
</gene>
<dbReference type="KEGG" id="clup:CLUP02_15085"/>
<dbReference type="AlphaFoldDB" id="A0A9Q8T5E0"/>
<sequence>METLWVGRQILVGEGPVHQSSVVVISVSTEPTPQDSCYGVLTLGVGQGAHTAGESCQQSELIKITISAGAVRKETTKYEQQSCPTSQAPVQAHVVAFHLTRSDTDPRGVDQGNKTDRPGYDPAGHPSVQGYVRKRNGIRWDDKDNKRRREREVGLAGARCTADMWGPGSGLREAQQRMKRHLQWRYSGLSLCVIGSETRGRRKHFSRRPQKQTPTGITNSTFPILHPASPTSKKNSKPCQFLPDYTAPEEELCEPWHVGAVSVRFGLGLVILKGYLSWASE</sequence>
<dbReference type="GeneID" id="73349019"/>
<dbReference type="RefSeq" id="XP_049151155.1">
    <property type="nucleotide sequence ID" value="XM_049294009.1"/>
</dbReference>